<dbReference type="PANTHER" id="PTHR21422:SF9">
    <property type="entry name" value="RAB3 GTPASE-ACTIVATING PROTEIN CATALYTIC SUBUNIT"/>
    <property type="match status" value="1"/>
</dbReference>
<organism evidence="1 2">
    <name type="scientific">Dimargaris cristalligena</name>
    <dbReference type="NCBI Taxonomy" id="215637"/>
    <lineage>
        <taxon>Eukaryota</taxon>
        <taxon>Fungi</taxon>
        <taxon>Fungi incertae sedis</taxon>
        <taxon>Zoopagomycota</taxon>
        <taxon>Kickxellomycotina</taxon>
        <taxon>Dimargaritomycetes</taxon>
        <taxon>Dimargaritales</taxon>
        <taxon>Dimargaritaceae</taxon>
        <taxon>Dimargaris</taxon>
    </lineage>
</organism>
<keyword evidence="2" id="KW-1185">Reference proteome</keyword>
<dbReference type="Proteomes" id="UP000268162">
    <property type="component" value="Unassembled WGS sequence"/>
</dbReference>
<dbReference type="PANTHER" id="PTHR21422">
    <property type="entry name" value="RAB3 GTPASE-ACTIVATING PROTEIN CATALYTIC SUBUNIT"/>
    <property type="match status" value="1"/>
</dbReference>
<dbReference type="InterPro" id="IPR045700">
    <property type="entry name" value="Rab3GAP1"/>
</dbReference>
<evidence type="ECO:0000313" key="2">
    <source>
        <dbReference type="Proteomes" id="UP000268162"/>
    </source>
</evidence>
<evidence type="ECO:0008006" key="3">
    <source>
        <dbReference type="Google" id="ProtNLM"/>
    </source>
</evidence>
<dbReference type="STRING" id="215637.A0A4P9ZQ85"/>
<gene>
    <name evidence="1" type="ORF">BJ085DRAFT_35869</name>
</gene>
<dbReference type="AlphaFoldDB" id="A0A4P9ZQ85"/>
<sequence length="245" mass="26477">MPRTLELGSISNFNQNLDDEVFEIADYTTASSWEKCIASVEEVLRSWGLARGQYGVFSDDALRSLDSPAFDGPYLRDALIHLNESRAFCLTYSCHPRVATRARASGPTTPPSSAGPGSFSAFLPTVAPAPCDPVFYPLAPTSATYEPQRHLYAQPLTTQYHPLHRWSGEGRLLVLSSVAVDRGRSNAAAATQSKLILSSLAVALQNVHCTLPAYVPVNDLGEPPSAQSYIGYRLGWPSITHAAPA</sequence>
<dbReference type="GO" id="GO:0005096">
    <property type="term" value="F:GTPase activator activity"/>
    <property type="evidence" value="ECO:0007669"/>
    <property type="project" value="InterPro"/>
</dbReference>
<name>A0A4P9ZQ85_9FUNG</name>
<reference evidence="2" key="1">
    <citation type="journal article" date="2018" name="Nat. Microbiol.">
        <title>Leveraging single-cell genomics to expand the fungal tree of life.</title>
        <authorList>
            <person name="Ahrendt S.R."/>
            <person name="Quandt C.A."/>
            <person name="Ciobanu D."/>
            <person name="Clum A."/>
            <person name="Salamov A."/>
            <person name="Andreopoulos B."/>
            <person name="Cheng J.F."/>
            <person name="Woyke T."/>
            <person name="Pelin A."/>
            <person name="Henrissat B."/>
            <person name="Reynolds N.K."/>
            <person name="Benny G.L."/>
            <person name="Smith M.E."/>
            <person name="James T.Y."/>
            <person name="Grigoriev I.V."/>
        </authorList>
    </citation>
    <scope>NUCLEOTIDE SEQUENCE [LARGE SCALE GENOMIC DNA]</scope>
    <source>
        <strain evidence="2">RSA 468</strain>
    </source>
</reference>
<accession>A0A4P9ZQ85</accession>
<evidence type="ECO:0000313" key="1">
    <source>
        <dbReference type="EMBL" id="RKP34881.1"/>
    </source>
</evidence>
<proteinExistence type="predicted"/>
<feature type="non-terminal residue" evidence="1">
    <location>
        <position position="245"/>
    </location>
</feature>
<protein>
    <recommendedName>
        <fullName evidence="3">Rab3 GTPase-activating protein catalytic subunit</fullName>
    </recommendedName>
</protein>
<dbReference type="EMBL" id="ML003038">
    <property type="protein sequence ID" value="RKP34881.1"/>
    <property type="molecule type" value="Genomic_DNA"/>
</dbReference>